<dbReference type="AlphaFoldDB" id="A0A0E3ZT45"/>
<evidence type="ECO:0000313" key="2">
    <source>
        <dbReference type="EMBL" id="AKD53615.1"/>
    </source>
</evidence>
<dbReference type="RefSeq" id="WP_046375201.1">
    <property type="nucleotide sequence ID" value="NZ_CP010429.1"/>
</dbReference>
<organism evidence="2 3">
    <name type="scientific">Spirosoma radiotolerans</name>
    <dbReference type="NCBI Taxonomy" id="1379870"/>
    <lineage>
        <taxon>Bacteria</taxon>
        <taxon>Pseudomonadati</taxon>
        <taxon>Bacteroidota</taxon>
        <taxon>Cytophagia</taxon>
        <taxon>Cytophagales</taxon>
        <taxon>Cytophagaceae</taxon>
        <taxon>Spirosoma</taxon>
    </lineage>
</organism>
<dbReference type="OrthoDB" id="1433444at2"/>
<keyword evidence="3" id="KW-1185">Reference proteome</keyword>
<feature type="chain" id="PRO_5002417215" description="Pectate lyase superfamily protein domain-containing protein" evidence="1">
    <location>
        <begin position="17"/>
        <end position="643"/>
    </location>
</feature>
<dbReference type="STRING" id="1379870.SD10_00545"/>
<evidence type="ECO:0008006" key="4">
    <source>
        <dbReference type="Google" id="ProtNLM"/>
    </source>
</evidence>
<accession>A0A0E3ZT45</accession>
<dbReference type="PATRIC" id="fig|1379870.5.peg.120"/>
<dbReference type="Gene3D" id="2.160.20.10">
    <property type="entry name" value="Single-stranded right-handed beta-helix, Pectin lyase-like"/>
    <property type="match status" value="1"/>
</dbReference>
<dbReference type="EMBL" id="CP010429">
    <property type="protein sequence ID" value="AKD53615.1"/>
    <property type="molecule type" value="Genomic_DNA"/>
</dbReference>
<protein>
    <recommendedName>
        <fullName evidence="4">Pectate lyase superfamily protein domain-containing protein</fullName>
    </recommendedName>
</protein>
<sequence length="643" mass="70596">MKKILFLVLLTSSLFAQVPTNLNNLKAYINQKLGPAHNAQVSNQKIQDITSEITDQLIAIDQSKISTISLSALRSLKSNGPAAVYILDAGKQGQFLLDVTDNTTVDNSATVIVTAKGQRYKRDIHIVRVKQFGAKGDRVTDDTQAIRLAMNYCKALKKAVLVFEHNASYKITGTVLYDLSAQSRIRNNDYSLTIQGNNATIWVVGTTNSFWAFNFTFSPQPEQDAKLQINDLWFQTDNVNRPNGILTKYAHFFEIHNVVFFQLWKGFRIENAGMSAVTNTYAFGCQTGFDSELNRDTKFDNCLAFGCETGFFAEGANDGGGAGGLGIVNCYGINNGVNFNLRRLQTAKFTNIVSDVPVNKGILIESCNFLQVNNVLCGPNQKGSKIAFHVTKASNGTDNDYCQFNSVIAENEIVFDHSNYSSVSNLVSTHVFNSSSGAAFDISNSTELTINNAKFRDLSSANSLRVRPNSSRIVFNAGEYDKRLYIEGVNRLGNNIINGSIMKEDVFFENAPLNNESGYYYLSNKVKTIKGGFLLPNIVLKETPMAKAGQVINFDINAVIKRPSIGGAYKATFVSSNGIFGSFGTTVIEVIRNYDNTQAAITSNIPSSSVQITIPSNNIIRFTCNATNAGTIAKLTLIYVEEI</sequence>
<dbReference type="KEGG" id="srd:SD10_00545"/>
<dbReference type="InterPro" id="IPR012334">
    <property type="entry name" value="Pectin_lyas_fold"/>
</dbReference>
<dbReference type="Proteomes" id="UP000033054">
    <property type="component" value="Chromosome"/>
</dbReference>
<evidence type="ECO:0000313" key="3">
    <source>
        <dbReference type="Proteomes" id="UP000033054"/>
    </source>
</evidence>
<dbReference type="InterPro" id="IPR011050">
    <property type="entry name" value="Pectin_lyase_fold/virulence"/>
</dbReference>
<dbReference type="SUPFAM" id="SSF51126">
    <property type="entry name" value="Pectin lyase-like"/>
    <property type="match status" value="1"/>
</dbReference>
<evidence type="ECO:0000256" key="1">
    <source>
        <dbReference type="SAM" id="SignalP"/>
    </source>
</evidence>
<reference evidence="2 3" key="1">
    <citation type="journal article" date="2014" name="Curr. Microbiol.">
        <title>Spirosoma radiotolerans sp. nov., a gamma-radiation-resistant bacterium isolated from gamma ray-irradiated soil.</title>
        <authorList>
            <person name="Lee J.J."/>
            <person name="Srinivasan S."/>
            <person name="Lim S."/>
            <person name="Joe M."/>
            <person name="Im S."/>
            <person name="Bae S.I."/>
            <person name="Park K.R."/>
            <person name="Han J.H."/>
            <person name="Park S.H."/>
            <person name="Joo B.M."/>
            <person name="Park S.J."/>
            <person name="Kim M.K."/>
        </authorList>
    </citation>
    <scope>NUCLEOTIDE SEQUENCE [LARGE SCALE GENOMIC DNA]</scope>
    <source>
        <strain evidence="2 3">DG5A</strain>
    </source>
</reference>
<keyword evidence="1" id="KW-0732">Signal</keyword>
<dbReference type="HOGENOM" id="CLU_425721_0_0_10"/>
<gene>
    <name evidence="2" type="ORF">SD10_00545</name>
</gene>
<name>A0A0E3ZT45_9BACT</name>
<proteinExistence type="predicted"/>
<feature type="signal peptide" evidence="1">
    <location>
        <begin position="1"/>
        <end position="16"/>
    </location>
</feature>